<proteinExistence type="predicted"/>
<evidence type="ECO:0000313" key="3">
    <source>
        <dbReference type="Proteomes" id="UP000537260"/>
    </source>
</evidence>
<protein>
    <submittedName>
        <fullName evidence="2">Uncharacterized protein</fullName>
    </submittedName>
</protein>
<dbReference type="AlphaFoldDB" id="A0A7Z0EGJ4"/>
<evidence type="ECO:0000256" key="1">
    <source>
        <dbReference type="SAM" id="Phobius"/>
    </source>
</evidence>
<dbReference type="Proteomes" id="UP000537260">
    <property type="component" value="Unassembled WGS sequence"/>
</dbReference>
<keyword evidence="3" id="KW-1185">Reference proteome</keyword>
<sequence>MSTPESVAAQPEPILVTFGDIQMTEHWLVTPHGTMPLAGTQVFVADLTREEKYTPGWAIALAVIGFFVFLLGLLFLLVKETRTTGFMQITVSNGTFTYQAAEPVQLNRMGQLYELQNRANYARGLIARA</sequence>
<keyword evidence="1" id="KW-0472">Membrane</keyword>
<organism evidence="2 3">
    <name type="scientific">Glaciibacter psychrotolerans</name>
    <dbReference type="NCBI Taxonomy" id="670054"/>
    <lineage>
        <taxon>Bacteria</taxon>
        <taxon>Bacillati</taxon>
        <taxon>Actinomycetota</taxon>
        <taxon>Actinomycetes</taxon>
        <taxon>Micrococcales</taxon>
        <taxon>Microbacteriaceae</taxon>
        <taxon>Glaciibacter</taxon>
    </lineage>
</organism>
<name>A0A7Z0EGJ4_9MICO</name>
<gene>
    <name evidence="2" type="ORF">HNR05_003058</name>
</gene>
<dbReference type="RefSeq" id="WP_179579892.1">
    <property type="nucleotide sequence ID" value="NZ_JACCFM010000001.1"/>
</dbReference>
<evidence type="ECO:0000313" key="2">
    <source>
        <dbReference type="EMBL" id="NYJ21267.1"/>
    </source>
</evidence>
<accession>A0A7Z0EGJ4</accession>
<keyword evidence="1" id="KW-1133">Transmembrane helix</keyword>
<keyword evidence="1" id="KW-0812">Transmembrane</keyword>
<reference evidence="2 3" key="1">
    <citation type="submission" date="2020-07" db="EMBL/GenBank/DDBJ databases">
        <title>Sequencing the genomes of 1000 actinobacteria strains.</title>
        <authorList>
            <person name="Klenk H.-P."/>
        </authorList>
    </citation>
    <scope>NUCLEOTIDE SEQUENCE [LARGE SCALE GENOMIC DNA]</scope>
    <source>
        <strain evidence="2 3">LI1</strain>
    </source>
</reference>
<dbReference type="EMBL" id="JACCFM010000001">
    <property type="protein sequence ID" value="NYJ21267.1"/>
    <property type="molecule type" value="Genomic_DNA"/>
</dbReference>
<comment type="caution">
    <text evidence="2">The sequence shown here is derived from an EMBL/GenBank/DDBJ whole genome shotgun (WGS) entry which is preliminary data.</text>
</comment>
<feature type="transmembrane region" description="Helical" evidence="1">
    <location>
        <begin position="57"/>
        <end position="78"/>
    </location>
</feature>